<evidence type="ECO:0000313" key="2">
    <source>
        <dbReference type="EMBL" id="RJY19369.1"/>
    </source>
</evidence>
<accession>A0A3A6TT34</accession>
<organism evidence="2 3">
    <name type="scientific">Parashewanella spongiae</name>
    <dbReference type="NCBI Taxonomy" id="342950"/>
    <lineage>
        <taxon>Bacteria</taxon>
        <taxon>Pseudomonadati</taxon>
        <taxon>Pseudomonadota</taxon>
        <taxon>Gammaproteobacteria</taxon>
        <taxon>Alteromonadales</taxon>
        <taxon>Shewanellaceae</taxon>
        <taxon>Parashewanella</taxon>
    </lineage>
</organism>
<evidence type="ECO:0008006" key="4">
    <source>
        <dbReference type="Google" id="ProtNLM"/>
    </source>
</evidence>
<gene>
    <name evidence="2" type="ORF">D5R81_01295</name>
</gene>
<feature type="chain" id="PRO_5017438885" description="DUF3887 domain-containing protein" evidence="1">
    <location>
        <begin position="19"/>
        <end position="138"/>
    </location>
</feature>
<dbReference type="EMBL" id="QYYH01000004">
    <property type="protein sequence ID" value="RJY19369.1"/>
    <property type="molecule type" value="Genomic_DNA"/>
</dbReference>
<protein>
    <recommendedName>
        <fullName evidence="4">DUF3887 domain-containing protein</fullName>
    </recommendedName>
</protein>
<proteinExistence type="predicted"/>
<sequence length="138" mass="15654">MHKLIISVLISLSFSVNSAETDSILLKAAQQYKSSGAEKFILTLLEKSSFNDSTDVKQNVDALHSIENVFGKFEGVEKIKEVTLNKRSRIEYFTLDYQKAAAFGHIIYYTDKKGVEVTSQMQFDLDPWQVLPQNLLSE</sequence>
<name>A0A3A6TT34_9GAMM</name>
<reference evidence="2 3" key="1">
    <citation type="submission" date="2018-09" db="EMBL/GenBank/DDBJ databases">
        <title>Phylogeny of the Shewanellaceae, and recommendation for two new genera, Pseudoshewanella and Parashewanella.</title>
        <authorList>
            <person name="Wang G."/>
        </authorList>
    </citation>
    <scope>NUCLEOTIDE SEQUENCE [LARGE SCALE GENOMIC DNA]</scope>
    <source>
        <strain evidence="2 3">KCTC 22492</strain>
    </source>
</reference>
<comment type="caution">
    <text evidence="2">The sequence shown here is derived from an EMBL/GenBank/DDBJ whole genome shotgun (WGS) entry which is preliminary data.</text>
</comment>
<dbReference type="Proteomes" id="UP000273022">
    <property type="component" value="Unassembled WGS sequence"/>
</dbReference>
<keyword evidence="3" id="KW-1185">Reference proteome</keyword>
<evidence type="ECO:0000256" key="1">
    <source>
        <dbReference type="SAM" id="SignalP"/>
    </source>
</evidence>
<keyword evidence="1" id="KW-0732">Signal</keyword>
<dbReference type="AlphaFoldDB" id="A0A3A6TT34"/>
<evidence type="ECO:0000313" key="3">
    <source>
        <dbReference type="Proteomes" id="UP000273022"/>
    </source>
</evidence>
<dbReference type="RefSeq" id="WP_121851853.1">
    <property type="nucleotide sequence ID" value="NZ_CP037952.1"/>
</dbReference>
<feature type="signal peptide" evidence="1">
    <location>
        <begin position="1"/>
        <end position="18"/>
    </location>
</feature>